<dbReference type="OrthoDB" id="5137986at2759"/>
<reference evidence="1 2" key="1">
    <citation type="journal article" date="2016" name="Genome Biol. Evol.">
        <title>Divergent and convergent evolution of fungal pathogenicity.</title>
        <authorList>
            <person name="Shang Y."/>
            <person name="Xiao G."/>
            <person name="Zheng P."/>
            <person name="Cen K."/>
            <person name="Zhan S."/>
            <person name="Wang C."/>
        </authorList>
    </citation>
    <scope>NUCLEOTIDE SEQUENCE [LARGE SCALE GENOMIC DNA]</scope>
    <source>
        <strain evidence="1 2">ARSEF 2679</strain>
    </source>
</reference>
<organism evidence="1 2">
    <name type="scientific">Cordyceps fumosorosea (strain ARSEF 2679)</name>
    <name type="common">Isaria fumosorosea</name>
    <dbReference type="NCBI Taxonomy" id="1081104"/>
    <lineage>
        <taxon>Eukaryota</taxon>
        <taxon>Fungi</taxon>
        <taxon>Dikarya</taxon>
        <taxon>Ascomycota</taxon>
        <taxon>Pezizomycotina</taxon>
        <taxon>Sordariomycetes</taxon>
        <taxon>Hypocreomycetidae</taxon>
        <taxon>Hypocreales</taxon>
        <taxon>Cordycipitaceae</taxon>
        <taxon>Cordyceps</taxon>
    </lineage>
</organism>
<dbReference type="RefSeq" id="XP_018703783.1">
    <property type="nucleotide sequence ID" value="XM_018849212.1"/>
</dbReference>
<accession>A0A167UF91</accession>
<dbReference type="Proteomes" id="UP000076744">
    <property type="component" value="Unassembled WGS sequence"/>
</dbReference>
<name>A0A167UF91_CORFA</name>
<dbReference type="AlphaFoldDB" id="A0A167UF91"/>
<evidence type="ECO:0008006" key="3">
    <source>
        <dbReference type="Google" id="ProtNLM"/>
    </source>
</evidence>
<keyword evidence="2" id="KW-1185">Reference proteome</keyword>
<dbReference type="STRING" id="1081104.A0A167UF91"/>
<sequence>MATQSPNIDYQAELDVLKQIGPRLTGSEQHNQLIDHIETRLKNIGYDVHSDPFSFQYMPPFTSPATLKIGDESIHISSVFPYSGFTAPEGITGKLVRLRGPLHRWSSARDQIAVVALTNPPVPFSALVSVWDGSAPWGPENAPLLPATLLGASIAKARAAGVRAVVVAWDAASMSPAAAANQYLPFTMAYQDLPVVFVAGTASARVLEAAADETATLTLPSPGLRQASSRSVWAVAEGEEPGETVLVVTHTDGVNVVEENGHVGVLQLAQDARAKKPRRTHVFVFVSGHMRIPAVSEHGQATSKWLRDHPEWWRDERKAVAALVIEHLGAMEYVDDPARGTLERTGKPVPELLYANTPQLAALLGTEWTGMEAAPGQTRISRPSAYIQFGEGEPLAQAGIPNVALVTAPIYLLAAWEGDEGELIELAGLTRQIDSFRRLREHIDELDTAALGSPVAAGPIQYFTQGITLALAAAKTFLGRQ</sequence>
<dbReference type="EMBL" id="AZHB01000013">
    <property type="protein sequence ID" value="OAA61528.1"/>
    <property type="molecule type" value="Genomic_DNA"/>
</dbReference>
<dbReference type="Gene3D" id="3.50.30.30">
    <property type="match status" value="1"/>
</dbReference>
<comment type="caution">
    <text evidence="1">The sequence shown here is derived from an EMBL/GenBank/DDBJ whole genome shotgun (WGS) entry which is preliminary data.</text>
</comment>
<evidence type="ECO:0000313" key="2">
    <source>
        <dbReference type="Proteomes" id="UP000076744"/>
    </source>
</evidence>
<evidence type="ECO:0000313" key="1">
    <source>
        <dbReference type="EMBL" id="OAA61528.1"/>
    </source>
</evidence>
<gene>
    <name evidence="1" type="ORF">ISF_05607</name>
</gene>
<proteinExistence type="predicted"/>
<protein>
    <recommendedName>
        <fullName evidence="3">PA domain-containing protein</fullName>
    </recommendedName>
</protein>
<dbReference type="GeneID" id="30021899"/>
<dbReference type="Gene3D" id="3.40.630.10">
    <property type="entry name" value="Zn peptidases"/>
    <property type="match status" value="1"/>
</dbReference>
<dbReference type="SUPFAM" id="SSF53187">
    <property type="entry name" value="Zn-dependent exopeptidases"/>
    <property type="match status" value="1"/>
</dbReference>